<organism evidence="3 4">
    <name type="scientific">Calditerrivibrio nitroreducens</name>
    <dbReference type="NCBI Taxonomy" id="477976"/>
    <lineage>
        <taxon>Bacteria</taxon>
        <taxon>Pseudomonadati</taxon>
        <taxon>Deferribacterota</taxon>
        <taxon>Deferribacteres</taxon>
        <taxon>Deferribacterales</taxon>
        <taxon>Calditerrivibrionaceae</taxon>
    </lineage>
</organism>
<comment type="caution">
    <text evidence="3">The sequence shown here is derived from an EMBL/GenBank/DDBJ whole genome shotgun (WGS) entry which is preliminary data.</text>
</comment>
<dbReference type="InterPro" id="IPR004365">
    <property type="entry name" value="NA-bd_OB_tRNA"/>
</dbReference>
<dbReference type="GO" id="GO:0031125">
    <property type="term" value="P:rRNA 3'-end processing"/>
    <property type="evidence" value="ECO:0007669"/>
    <property type="project" value="TreeGrafter"/>
</dbReference>
<dbReference type="NCBIfam" id="TIGR00277">
    <property type="entry name" value="HDIG"/>
    <property type="match status" value="1"/>
</dbReference>
<reference evidence="3 4" key="1">
    <citation type="submission" date="2018-01" db="EMBL/GenBank/DDBJ databases">
        <title>Metagenomic assembled genomes from two thermal pools in the Uzon Caldera, Kamchatka, Russia.</title>
        <authorList>
            <person name="Wilkins L."/>
            <person name="Ettinger C."/>
        </authorList>
    </citation>
    <scope>NUCLEOTIDE SEQUENCE [LARGE SCALE GENOMIC DNA]</scope>
    <source>
        <strain evidence="3">ZAV-05</strain>
    </source>
</reference>
<dbReference type="SUPFAM" id="SSF109604">
    <property type="entry name" value="HD-domain/PDEase-like"/>
    <property type="match status" value="1"/>
</dbReference>
<accession>A0A2J6WPM5</accession>
<evidence type="ECO:0000313" key="4">
    <source>
        <dbReference type="Proteomes" id="UP000242881"/>
    </source>
</evidence>
<evidence type="ECO:0000313" key="3">
    <source>
        <dbReference type="EMBL" id="PMP72320.1"/>
    </source>
</evidence>
<dbReference type="CDD" id="cd00077">
    <property type="entry name" value="HDc"/>
    <property type="match status" value="1"/>
</dbReference>
<dbReference type="PROSITE" id="PS51831">
    <property type="entry name" value="HD"/>
    <property type="match status" value="1"/>
</dbReference>
<keyword evidence="1" id="KW-0378">Hydrolase</keyword>
<dbReference type="EMBL" id="PNIN01000024">
    <property type="protein sequence ID" value="PMP72320.1"/>
    <property type="molecule type" value="Genomic_DNA"/>
</dbReference>
<dbReference type="Pfam" id="PF01336">
    <property type="entry name" value="tRNA_anti-codon"/>
    <property type="match status" value="1"/>
</dbReference>
<dbReference type="AlphaFoldDB" id="A0A2J6WPM5"/>
<evidence type="ECO:0000256" key="1">
    <source>
        <dbReference type="ARBA" id="ARBA00022801"/>
    </source>
</evidence>
<dbReference type="Pfam" id="PF01966">
    <property type="entry name" value="HD"/>
    <property type="match status" value="1"/>
</dbReference>
<name>A0A2J6WPM5_9BACT</name>
<gene>
    <name evidence="3" type="ORF">C0187_01910</name>
</gene>
<proteinExistence type="predicted"/>
<evidence type="ECO:0000259" key="2">
    <source>
        <dbReference type="PROSITE" id="PS51831"/>
    </source>
</evidence>
<protein>
    <submittedName>
        <fullName evidence="3">Haloacid dehalogenase</fullName>
    </submittedName>
</protein>
<dbReference type="SMART" id="SM00471">
    <property type="entry name" value="HDc"/>
    <property type="match status" value="1"/>
</dbReference>
<dbReference type="Proteomes" id="UP000242881">
    <property type="component" value="Unassembled WGS sequence"/>
</dbReference>
<dbReference type="InterPro" id="IPR050798">
    <property type="entry name" value="YhaM_exoribonuc/phosphodiest"/>
</dbReference>
<feature type="domain" description="HD" evidence="2">
    <location>
        <begin position="151"/>
        <end position="270"/>
    </location>
</feature>
<dbReference type="GO" id="GO:0003676">
    <property type="term" value="F:nucleic acid binding"/>
    <property type="evidence" value="ECO:0007669"/>
    <property type="project" value="InterPro"/>
</dbReference>
<dbReference type="InterPro" id="IPR006675">
    <property type="entry name" value="HDIG_dom"/>
</dbReference>
<dbReference type="PANTHER" id="PTHR37294:SF1">
    <property type="entry name" value="3'-5' EXORIBONUCLEASE YHAM"/>
    <property type="match status" value="1"/>
</dbReference>
<dbReference type="InterPro" id="IPR006674">
    <property type="entry name" value="HD_domain"/>
</dbReference>
<sequence length="311" mass="35791">MDMNLNKKYMIMEIAKSNTKDNRPFIKVVLIDKDGVQIQGIMFDSNKLKFDPQKGDVVDVSGTIQSYNGQFQIKINNMSKMPEEESKDFLPKGDFDENQLYDEFVSFVESNLQDRFIKALFREFKNDQDVTTKFKKMPAAKNVHHAYIGGLLEHTYSVVRLAVIMSNYYKVNRDLLMAGAIFHDIGKVFELDISKGFEYTDSGKLIGHLLLGIELVNSYCAKIDNFPELYRHVINHMIASHHGLLEYGSPKKPKTLEAIILHHIDDMDAKVNTFKSIFIKDNITAGGWSNYDRLLERQLFNHNIMMEDSDA</sequence>
<dbReference type="GO" id="GO:0016787">
    <property type="term" value="F:hydrolase activity"/>
    <property type="evidence" value="ECO:0007669"/>
    <property type="project" value="UniProtKB-KW"/>
</dbReference>
<dbReference type="InterPro" id="IPR003607">
    <property type="entry name" value="HD/PDEase_dom"/>
</dbReference>
<dbReference type="PANTHER" id="PTHR37294">
    <property type="entry name" value="3'-5' EXORIBONUCLEASE YHAM"/>
    <property type="match status" value="1"/>
</dbReference>
<dbReference type="Gene3D" id="1.10.3210.10">
    <property type="entry name" value="Hypothetical protein af1432"/>
    <property type="match status" value="1"/>
</dbReference>